<comment type="subcellular location">
    <subcellularLocation>
        <location evidence="1">Cytoplasm</location>
    </subcellularLocation>
</comment>
<feature type="region of interest" description="Disordered" evidence="7">
    <location>
        <begin position="491"/>
        <end position="648"/>
    </location>
</feature>
<evidence type="ECO:0000256" key="6">
    <source>
        <dbReference type="ARBA" id="ARBA00024378"/>
    </source>
</evidence>
<proteinExistence type="inferred from homology"/>
<sequence length="648" mass="71963">MLIPSCIFCKSDSLMELLRISDPLQRLVRFGRALEAYSVTPLRKLLVVTPPIFEISSGRFWRLEEDLGLEDHLQQVEYNRFVETPDSKSATVGLEHLRLSEAQLRSSTVGSSRAAPSSPMATDLLCCGAANCGTPSNEQNWKIGLLSLLPEARSLMQLLAMLVDLGDHNAQKQQPVFPPEPAPASQDPSRFAEAKLGDCGKSLSLTLPEAAGPQTHRQLQFLASDNPRGLSNVLETLQRTTPASRFWYRRKHSVEIDTDILKEEVTHNTAPPVGDANIHSNSDTASSPSSSLQVQAAAQVQQNVKEDWAATHIQTAFRGFLARRALRALKGLVRLQALVRGHAVRKQAAITLRCMQALVRVQARVRARRVRMALESQMTQQKLQQQVVHDSLVREIEDGWCDSVGSVDDIQAKLLKRQDAAAKRERAMAYALAHQWQAGSRQQAAPAGFEPDKSNWGWNWLERWMAVRPWENRFLDINLRDGVMIRENVSTEEKNGTKTQFRSDGKKPISSNLQLKFSNQRTGASHSDGSGSSSSKLASVLAASNTQLGKPKPKSSLEESFEENNSRPSGIEPRSYRNPKERSAHSDTQAKKRLSLPNSGLGEQRARLPSKTAASGTPNAQKPIKDKSKFNRRRNSYPTKSISQEVEL</sequence>
<reference evidence="8 9" key="1">
    <citation type="submission" date="2020-04" db="EMBL/GenBank/DDBJ databases">
        <title>Plant Genome Project.</title>
        <authorList>
            <person name="Zhang R.-G."/>
        </authorList>
    </citation>
    <scope>NUCLEOTIDE SEQUENCE [LARGE SCALE GENOMIC DNA]</scope>
    <source>
        <strain evidence="8">YNK0</strain>
        <tissue evidence="8">Leaf</tissue>
    </source>
</reference>
<dbReference type="PANTHER" id="PTHR32295">
    <property type="entry name" value="IQ-DOMAIN 5-RELATED"/>
    <property type="match status" value="1"/>
</dbReference>
<evidence type="ECO:0000256" key="4">
    <source>
        <dbReference type="ARBA" id="ARBA00022860"/>
    </source>
</evidence>
<dbReference type="Gene3D" id="1.20.5.190">
    <property type="match status" value="1"/>
</dbReference>
<dbReference type="EMBL" id="JABCRI010000007">
    <property type="protein sequence ID" value="KAF8403388.1"/>
    <property type="molecule type" value="Genomic_DNA"/>
</dbReference>
<organism evidence="8 9">
    <name type="scientific">Tetracentron sinense</name>
    <name type="common">Spur-leaf</name>
    <dbReference type="NCBI Taxonomy" id="13715"/>
    <lineage>
        <taxon>Eukaryota</taxon>
        <taxon>Viridiplantae</taxon>
        <taxon>Streptophyta</taxon>
        <taxon>Embryophyta</taxon>
        <taxon>Tracheophyta</taxon>
        <taxon>Spermatophyta</taxon>
        <taxon>Magnoliopsida</taxon>
        <taxon>Trochodendrales</taxon>
        <taxon>Trochodendraceae</taxon>
        <taxon>Tetracentron</taxon>
    </lineage>
</organism>
<keyword evidence="2" id="KW-0963">Cytoplasm</keyword>
<keyword evidence="9" id="KW-1185">Reference proteome</keyword>
<feature type="compositionally biased region" description="Basic and acidic residues" evidence="7">
    <location>
        <begin position="491"/>
        <end position="507"/>
    </location>
</feature>
<dbReference type="CDD" id="cd23767">
    <property type="entry name" value="IQCD"/>
    <property type="match status" value="1"/>
</dbReference>
<dbReference type="GO" id="GO:0005737">
    <property type="term" value="C:cytoplasm"/>
    <property type="evidence" value="ECO:0007669"/>
    <property type="project" value="UniProtKB-SubCell"/>
</dbReference>
<evidence type="ECO:0000313" key="8">
    <source>
        <dbReference type="EMBL" id="KAF8403388.1"/>
    </source>
</evidence>
<name>A0A834ZDR1_TETSI</name>
<dbReference type="FunFam" id="1.20.5.190:FF:000062">
    <property type="entry name" value="IQ-domain 11"/>
    <property type="match status" value="1"/>
</dbReference>
<dbReference type="OrthoDB" id="654277at2759"/>
<feature type="compositionally biased region" description="Basic and acidic residues" evidence="7">
    <location>
        <begin position="574"/>
        <end position="590"/>
    </location>
</feature>
<comment type="similarity">
    <text evidence="5">Belongs to the IQD family.</text>
</comment>
<gene>
    <name evidence="8" type="ORF">HHK36_011490</name>
</gene>
<accession>A0A834ZDR1</accession>
<evidence type="ECO:0000313" key="9">
    <source>
        <dbReference type="Proteomes" id="UP000655225"/>
    </source>
</evidence>
<evidence type="ECO:0000256" key="7">
    <source>
        <dbReference type="SAM" id="MobiDB-lite"/>
    </source>
</evidence>
<dbReference type="PROSITE" id="PS50096">
    <property type="entry name" value="IQ"/>
    <property type="match status" value="3"/>
</dbReference>
<evidence type="ECO:0000256" key="5">
    <source>
        <dbReference type="ARBA" id="ARBA00024341"/>
    </source>
</evidence>
<evidence type="ECO:0000256" key="3">
    <source>
        <dbReference type="ARBA" id="ARBA00022737"/>
    </source>
</evidence>
<dbReference type="SMART" id="SM00015">
    <property type="entry name" value="IQ"/>
    <property type="match status" value="2"/>
</dbReference>
<protein>
    <submittedName>
        <fullName evidence="8">Uncharacterized protein</fullName>
    </submittedName>
</protein>
<evidence type="ECO:0000256" key="2">
    <source>
        <dbReference type="ARBA" id="ARBA00022490"/>
    </source>
</evidence>
<evidence type="ECO:0000256" key="1">
    <source>
        <dbReference type="ARBA" id="ARBA00004496"/>
    </source>
</evidence>
<dbReference type="AlphaFoldDB" id="A0A834ZDR1"/>
<feature type="compositionally biased region" description="Low complexity" evidence="7">
    <location>
        <begin position="280"/>
        <end position="290"/>
    </location>
</feature>
<dbReference type="GO" id="GO:0005516">
    <property type="term" value="F:calmodulin binding"/>
    <property type="evidence" value="ECO:0007669"/>
    <property type="project" value="UniProtKB-KW"/>
</dbReference>
<keyword evidence="3" id="KW-0677">Repeat</keyword>
<feature type="compositionally biased region" description="Polar residues" evidence="7">
    <location>
        <begin position="509"/>
        <end position="522"/>
    </location>
</feature>
<feature type="compositionally biased region" description="Polar residues" evidence="7">
    <location>
        <begin position="636"/>
        <end position="648"/>
    </location>
</feature>
<comment type="subunit">
    <text evidence="6">Binds to multiple calmodulin (CaM) in the presence of Ca(2+) and CaM-like proteins.</text>
</comment>
<dbReference type="Proteomes" id="UP000655225">
    <property type="component" value="Unassembled WGS sequence"/>
</dbReference>
<feature type="compositionally biased region" description="Low complexity" evidence="7">
    <location>
        <begin position="523"/>
        <end position="544"/>
    </location>
</feature>
<keyword evidence="4" id="KW-0112">Calmodulin-binding</keyword>
<dbReference type="Pfam" id="PF00612">
    <property type="entry name" value="IQ"/>
    <property type="match status" value="1"/>
</dbReference>
<dbReference type="PANTHER" id="PTHR32295:SF123">
    <property type="entry name" value="PROTEIN IQ-DOMAIN 5"/>
    <property type="match status" value="1"/>
</dbReference>
<dbReference type="InterPro" id="IPR000048">
    <property type="entry name" value="IQ_motif_EF-hand-BS"/>
</dbReference>
<feature type="region of interest" description="Disordered" evidence="7">
    <location>
        <begin position="268"/>
        <end position="290"/>
    </location>
</feature>
<comment type="caution">
    <text evidence="8">The sequence shown here is derived from an EMBL/GenBank/DDBJ whole genome shotgun (WGS) entry which is preliminary data.</text>
</comment>